<evidence type="ECO:0000313" key="1">
    <source>
        <dbReference type="EMBL" id="JAH47530.1"/>
    </source>
</evidence>
<sequence>MCVRERTKGVRQTVRSNLRGPLWSCCLWNHSFFR</sequence>
<accession>A0A0E9T3I2</accession>
<reference evidence="1" key="2">
    <citation type="journal article" date="2015" name="Fish Shellfish Immunol.">
        <title>Early steps in the European eel (Anguilla anguilla)-Vibrio vulnificus interaction in the gills: Role of the RtxA13 toxin.</title>
        <authorList>
            <person name="Callol A."/>
            <person name="Pajuelo D."/>
            <person name="Ebbesson L."/>
            <person name="Teles M."/>
            <person name="MacKenzie S."/>
            <person name="Amaro C."/>
        </authorList>
    </citation>
    <scope>NUCLEOTIDE SEQUENCE</scope>
</reference>
<proteinExistence type="predicted"/>
<organism evidence="1">
    <name type="scientific">Anguilla anguilla</name>
    <name type="common">European freshwater eel</name>
    <name type="synonym">Muraena anguilla</name>
    <dbReference type="NCBI Taxonomy" id="7936"/>
    <lineage>
        <taxon>Eukaryota</taxon>
        <taxon>Metazoa</taxon>
        <taxon>Chordata</taxon>
        <taxon>Craniata</taxon>
        <taxon>Vertebrata</taxon>
        <taxon>Euteleostomi</taxon>
        <taxon>Actinopterygii</taxon>
        <taxon>Neopterygii</taxon>
        <taxon>Teleostei</taxon>
        <taxon>Anguilliformes</taxon>
        <taxon>Anguillidae</taxon>
        <taxon>Anguilla</taxon>
    </lineage>
</organism>
<protein>
    <submittedName>
        <fullName evidence="1">Uncharacterized protein</fullName>
    </submittedName>
</protein>
<dbReference type="AlphaFoldDB" id="A0A0E9T3I2"/>
<reference evidence="1" key="1">
    <citation type="submission" date="2014-11" db="EMBL/GenBank/DDBJ databases">
        <authorList>
            <person name="Amaro Gonzalez C."/>
        </authorList>
    </citation>
    <scope>NUCLEOTIDE SEQUENCE</scope>
</reference>
<dbReference type="EMBL" id="GBXM01061047">
    <property type="protein sequence ID" value="JAH47530.1"/>
    <property type="molecule type" value="Transcribed_RNA"/>
</dbReference>
<name>A0A0E9T3I2_ANGAN</name>